<feature type="region of interest" description="Disordered" evidence="1">
    <location>
        <begin position="72"/>
        <end position="134"/>
    </location>
</feature>
<evidence type="ECO:0000313" key="2">
    <source>
        <dbReference type="EMBL" id="BBE49468.1"/>
    </source>
</evidence>
<feature type="compositionally biased region" description="Basic and acidic residues" evidence="1">
    <location>
        <begin position="120"/>
        <end position="134"/>
    </location>
</feature>
<organism evidence="2">
    <name type="scientific">Bombyx mori</name>
    <name type="common">Silk moth</name>
    <dbReference type="NCBI Taxonomy" id="7091"/>
    <lineage>
        <taxon>Eukaryota</taxon>
        <taxon>Metazoa</taxon>
        <taxon>Ecdysozoa</taxon>
        <taxon>Arthropoda</taxon>
        <taxon>Hexapoda</taxon>
        <taxon>Insecta</taxon>
        <taxon>Pterygota</taxon>
        <taxon>Neoptera</taxon>
        <taxon>Endopterygota</taxon>
        <taxon>Lepidoptera</taxon>
        <taxon>Glossata</taxon>
        <taxon>Ditrysia</taxon>
        <taxon>Bombycoidea</taxon>
        <taxon>Bombycidae</taxon>
        <taxon>Bombycinae</taxon>
        <taxon>Bombyx</taxon>
    </lineage>
</organism>
<dbReference type="EMBL" id="AB546957">
    <property type="protein sequence ID" value="BBE49468.1"/>
    <property type="molecule type" value="mRNA"/>
</dbReference>
<dbReference type="AlphaFoldDB" id="A0A2Z6G7Z4"/>
<feature type="compositionally biased region" description="Low complexity" evidence="1">
    <location>
        <begin position="72"/>
        <end position="111"/>
    </location>
</feature>
<name>A0A2Z6G7Z4_BOMMO</name>
<sequence length="155" mass="17023">MNSTACKYYTERTLGWMLNNKTIVFLSLLSFCLFVSTLALAGQRNRLTAEVDDLRHRLTTSSVLETTTPINVDTTTTTEGQTTTDSTITTTDAQTSTDSTITTTDSTTVETEPPVSERNNPVEENKENGVGKDDENLFPLVVKDKSLLQLMGYAA</sequence>
<accession>A0A2Z6G7Z4</accession>
<reference evidence="2" key="1">
    <citation type="journal article" date="2018" name="Sci. Rep.">
        <title>A single amino acid substitution in the Bombyx-specific mucin-like membrane protein causes resistance to Bombyx mori densovirus.</title>
        <authorList>
            <person name="Ito K."/>
            <person name="Kidokoro K."/>
            <person name="Katsuma S."/>
            <person name="Sezutsu H."/>
            <person name="Uchino K."/>
            <person name="Kobayashi I."/>
            <person name="Tamura T."/>
            <person name="Yamamoto K."/>
            <person name="Mita K."/>
            <person name="Shimada T."/>
            <person name="Kadono-Okuda K."/>
        </authorList>
    </citation>
    <scope>NUCLEOTIDE SEQUENCE</scope>
    <source>
        <strain evidence="2">J150</strain>
        <tissue evidence="2">Midgut</tissue>
    </source>
</reference>
<proteinExistence type="evidence at transcript level"/>
<evidence type="ECO:0000256" key="1">
    <source>
        <dbReference type="SAM" id="MobiDB-lite"/>
    </source>
</evidence>
<keyword evidence="2" id="KW-0472">Membrane</keyword>
<gene>
    <name evidence="2" type="primary">+nsd-1</name>
</gene>
<protein>
    <submittedName>
        <fullName evidence="2">A mucin-like protein with one putative transmembrane domain isoform1</fullName>
    </submittedName>
</protein>
<keyword evidence="2" id="KW-0812">Transmembrane</keyword>